<protein>
    <submittedName>
        <fullName evidence="2">Uncharacterized protein</fullName>
    </submittedName>
</protein>
<dbReference type="EMBL" id="RGET01000001">
    <property type="protein sequence ID" value="NBN87511.1"/>
    <property type="molecule type" value="Genomic_DNA"/>
</dbReference>
<evidence type="ECO:0000256" key="1">
    <source>
        <dbReference type="SAM" id="MobiDB-lite"/>
    </source>
</evidence>
<dbReference type="AlphaFoldDB" id="A0A964XRL5"/>
<dbReference type="Proteomes" id="UP000713222">
    <property type="component" value="Unassembled WGS sequence"/>
</dbReference>
<name>A0A964XRL5_9PROT</name>
<evidence type="ECO:0000313" key="2">
    <source>
        <dbReference type="EMBL" id="NBN87511.1"/>
    </source>
</evidence>
<proteinExistence type="predicted"/>
<organism evidence="2 3">
    <name type="scientific">Candidatus Fonsibacter lacus</name>
    <dbReference type="NCBI Taxonomy" id="2576439"/>
    <lineage>
        <taxon>Bacteria</taxon>
        <taxon>Pseudomonadati</taxon>
        <taxon>Pseudomonadota</taxon>
        <taxon>Alphaproteobacteria</taxon>
        <taxon>Candidatus Pelagibacterales</taxon>
        <taxon>Candidatus Pelagibacterales incertae sedis</taxon>
        <taxon>Candidatus Fonsibacter</taxon>
    </lineage>
</organism>
<evidence type="ECO:0000313" key="3">
    <source>
        <dbReference type="Proteomes" id="UP000713222"/>
    </source>
</evidence>
<gene>
    <name evidence="2" type="ORF">EBV32_00225</name>
</gene>
<sequence>MSDLDWTELFRQRPDLSPPGYEEAVRDAKAISEARYVRDGKKRAKGSNARKPLQESRQAADARKRKFPSLKHGQQD</sequence>
<feature type="region of interest" description="Disordered" evidence="1">
    <location>
        <begin position="36"/>
        <end position="76"/>
    </location>
</feature>
<accession>A0A964XRL5</accession>
<feature type="region of interest" description="Disordered" evidence="1">
    <location>
        <begin position="1"/>
        <end position="24"/>
    </location>
</feature>
<feature type="compositionally biased region" description="Basic and acidic residues" evidence="1">
    <location>
        <begin position="52"/>
        <end position="62"/>
    </location>
</feature>
<reference evidence="2" key="1">
    <citation type="submission" date="2018-10" db="EMBL/GenBank/DDBJ databases">
        <title>Iterative Subtractive Binning of Freshwater Chronoseries Metagenomes Recovers Nearly Complete Genomes from over Four Hundred Novel Species.</title>
        <authorList>
            <person name="Rodriguez-R L.M."/>
            <person name="Tsementzi D."/>
            <person name="Luo C."/>
            <person name="Konstantinidis K.T."/>
        </authorList>
    </citation>
    <scope>NUCLEOTIDE SEQUENCE</scope>
    <source>
        <strain evidence="2">WB7_6_001</strain>
    </source>
</reference>
<comment type="caution">
    <text evidence="2">The sequence shown here is derived from an EMBL/GenBank/DDBJ whole genome shotgun (WGS) entry which is preliminary data.</text>
</comment>